<reference evidence="3" key="1">
    <citation type="journal article" date="2015" name="Mar. Genomics">
        <title>FGF signaling repertoire of the indirect developing hemichordate Ptychodera flava.</title>
        <authorList>
            <person name="Fan T.P."/>
            <person name="Su Y.H."/>
        </authorList>
    </citation>
    <scope>NUCLEOTIDE SEQUENCE</scope>
</reference>
<protein>
    <submittedName>
        <fullName evidence="3">Fibroblast growth factor 8/17/18</fullName>
    </submittedName>
</protein>
<dbReference type="Pfam" id="PF00167">
    <property type="entry name" value="FGF"/>
    <property type="match status" value="1"/>
</dbReference>
<dbReference type="Gene3D" id="2.80.10.50">
    <property type="match status" value="1"/>
</dbReference>
<dbReference type="PANTHER" id="PTHR11486">
    <property type="entry name" value="FIBROBLAST GROWTH FACTOR"/>
    <property type="match status" value="1"/>
</dbReference>
<dbReference type="EMBL" id="KT290883">
    <property type="protein sequence ID" value="AKZ18202.1"/>
    <property type="molecule type" value="mRNA"/>
</dbReference>
<dbReference type="AlphaFoldDB" id="A0A0K1YXK7"/>
<proteinExistence type="evidence at transcript level"/>
<dbReference type="PRINTS" id="PR00262">
    <property type="entry name" value="IL1HBGF"/>
</dbReference>
<comment type="similarity">
    <text evidence="1">Belongs to the heparin-binding growth factors family.</text>
</comment>
<accession>A0A0K1YXK7</accession>
<feature type="compositionally biased region" description="Polar residues" evidence="2">
    <location>
        <begin position="288"/>
        <end position="314"/>
    </location>
</feature>
<feature type="compositionally biased region" description="Basic residues" evidence="2">
    <location>
        <begin position="321"/>
        <end position="343"/>
    </location>
</feature>
<reference evidence="3" key="2">
    <citation type="submission" date="2015-07" db="EMBL/GenBank/DDBJ databases">
        <title>MeaNS - Measles Nucleotide Surveillance Program.</title>
        <authorList>
            <person name="Tran T."/>
            <person name="Druce J."/>
        </authorList>
    </citation>
    <scope>NUCLEOTIDE SEQUENCE</scope>
</reference>
<evidence type="ECO:0000313" key="3">
    <source>
        <dbReference type="EMBL" id="AKZ18202.1"/>
    </source>
</evidence>
<organism evidence="3">
    <name type="scientific">Ptychodera flava</name>
    <name type="common">Acorn worm</name>
    <dbReference type="NCBI Taxonomy" id="63121"/>
    <lineage>
        <taxon>Eukaryota</taxon>
        <taxon>Metazoa</taxon>
        <taxon>Hemichordata</taxon>
        <taxon>Enteropneusta</taxon>
        <taxon>Ptychoderidae</taxon>
        <taxon>Ptychodera</taxon>
    </lineage>
</organism>
<name>A0A0K1YXK7_PTYFL</name>
<dbReference type="SUPFAM" id="SSF50353">
    <property type="entry name" value="Cytokine"/>
    <property type="match status" value="1"/>
</dbReference>
<dbReference type="InterPro" id="IPR002209">
    <property type="entry name" value="Fibroblast_GF_fam"/>
</dbReference>
<dbReference type="GO" id="GO:0008083">
    <property type="term" value="F:growth factor activity"/>
    <property type="evidence" value="ECO:0007669"/>
    <property type="project" value="InterPro"/>
</dbReference>
<feature type="region of interest" description="Disordered" evidence="2">
    <location>
        <begin position="270"/>
        <end position="343"/>
    </location>
</feature>
<evidence type="ECO:0000256" key="1">
    <source>
        <dbReference type="ARBA" id="ARBA00007936"/>
    </source>
</evidence>
<sequence length="343" mass="40016">MQILDLLSLVFVHASSVHTNHRPSLVSHRIRKVEVWDWREVPVTDIVWLTPIPGLLLGTSVSIMLRHRCLSLLLHVLLWCWHLQESVQLSDSDGFTKYVKETMGRPDTLSRGVERTVQLYSKASQKHVRIYGKNVDADGENGDVYARIIIEGDNFESQVTIRGEKTGSYLCMNHKGKVISKRKRRDDSSYTCTFQEVYAETGFSHYRLARNPDWYLGFGKNGHSRRAQNMKRGQKWTEFLKREVPEEAEITQTERERKRLIFSELLRTTRRAARSKGRRKSRSKQDRASLSQQEPTSQPKERTPSQPTEKTPSQPKEKIPRRPKKERTSRQHRKGAKKSRKER</sequence>
<evidence type="ECO:0000256" key="2">
    <source>
        <dbReference type="SAM" id="MobiDB-lite"/>
    </source>
</evidence>
<dbReference type="CDD" id="cd23307">
    <property type="entry name" value="beta-trefoil_FGF8-like"/>
    <property type="match status" value="1"/>
</dbReference>
<feature type="compositionally biased region" description="Basic residues" evidence="2">
    <location>
        <begin position="270"/>
        <end position="282"/>
    </location>
</feature>
<dbReference type="InterPro" id="IPR008996">
    <property type="entry name" value="IL1/FGF"/>
</dbReference>
<dbReference type="SMART" id="SM00442">
    <property type="entry name" value="FGF"/>
    <property type="match status" value="1"/>
</dbReference>